<organism evidence="4 5">
    <name type="scientific">Saccharomycodes ludwigii</name>
    <dbReference type="NCBI Taxonomy" id="36035"/>
    <lineage>
        <taxon>Eukaryota</taxon>
        <taxon>Fungi</taxon>
        <taxon>Dikarya</taxon>
        <taxon>Ascomycota</taxon>
        <taxon>Saccharomycotina</taxon>
        <taxon>Saccharomycetes</taxon>
        <taxon>Saccharomycodales</taxon>
        <taxon>Saccharomycodaceae</taxon>
        <taxon>Saccharomycodes</taxon>
    </lineage>
</organism>
<keyword evidence="5" id="KW-1185">Reference proteome</keyword>
<dbReference type="Pfam" id="PF01557">
    <property type="entry name" value="FAA_hydrolase"/>
    <property type="match status" value="1"/>
</dbReference>
<evidence type="ECO:0000256" key="1">
    <source>
        <dbReference type="ARBA" id="ARBA00010211"/>
    </source>
</evidence>
<proteinExistence type="inferred from homology"/>
<dbReference type="Gene3D" id="3.90.850.10">
    <property type="entry name" value="Fumarylacetoacetase-like, C-terminal domain"/>
    <property type="match status" value="1"/>
</dbReference>
<dbReference type="GO" id="GO:0046872">
    <property type="term" value="F:metal ion binding"/>
    <property type="evidence" value="ECO:0007669"/>
    <property type="project" value="UniProtKB-KW"/>
</dbReference>
<dbReference type="VEuPathDB" id="FungiDB:SCODWIG_02865"/>
<dbReference type="PANTHER" id="PTHR11820">
    <property type="entry name" value="ACYLPYRUVASE"/>
    <property type="match status" value="1"/>
</dbReference>
<dbReference type="GO" id="GO:0018773">
    <property type="term" value="F:acetylpyruvate hydrolase activity"/>
    <property type="evidence" value="ECO:0007669"/>
    <property type="project" value="TreeGrafter"/>
</dbReference>
<gene>
    <name evidence="4" type="ORF">SCODWIG_02865</name>
</gene>
<dbReference type="Proteomes" id="UP000262825">
    <property type="component" value="Unassembled WGS sequence"/>
</dbReference>
<dbReference type="SUPFAM" id="SSF56529">
    <property type="entry name" value="FAH"/>
    <property type="match status" value="1"/>
</dbReference>
<accession>A0A376B995</accession>
<name>A0A376B995_9ASCO</name>
<evidence type="ECO:0000256" key="2">
    <source>
        <dbReference type="ARBA" id="ARBA00022723"/>
    </source>
</evidence>
<evidence type="ECO:0000259" key="3">
    <source>
        <dbReference type="Pfam" id="PF01557"/>
    </source>
</evidence>
<dbReference type="InterPro" id="IPR036663">
    <property type="entry name" value="Fumarylacetoacetase_C_sf"/>
</dbReference>
<evidence type="ECO:0000313" key="5">
    <source>
        <dbReference type="Proteomes" id="UP000262825"/>
    </source>
</evidence>
<sequence>MPPSFDYLLKARKVICIGRNYAAHIKELNNATPKQPFFFLKPTSSIITPPASTPSIPSNTLNFPRYPITEDNKLSTFYSFHGLDSKTGANPSPIYIPQGVTVHHEVELALVVDDYLSNIPENVNIPIHDVISGVSLALDLTARNVQNEAKAKGLPWSIGKGFDTFLPISEFISKDKLSNTVDFQKSFDLKCSVNGQLRQNGNTGLMLNSMSKILQHISIMISLEPGDIVLTGTPAGVGELNPNDTINAELYQDGKLLTSMEYDCVQKPGPYVYKET</sequence>
<reference evidence="5" key="1">
    <citation type="submission" date="2018-06" db="EMBL/GenBank/DDBJ databases">
        <authorList>
            <person name="Guldener U."/>
        </authorList>
    </citation>
    <scope>NUCLEOTIDE SEQUENCE [LARGE SCALE GENOMIC DNA]</scope>
    <source>
        <strain evidence="5">UTAD17</strain>
    </source>
</reference>
<dbReference type="InterPro" id="IPR011234">
    <property type="entry name" value="Fumarylacetoacetase-like_C"/>
</dbReference>
<dbReference type="AlphaFoldDB" id="A0A376B995"/>
<dbReference type="EMBL" id="UFAJ01000569">
    <property type="protein sequence ID" value="SSD61104.1"/>
    <property type="molecule type" value="Genomic_DNA"/>
</dbReference>
<dbReference type="GO" id="GO:0005739">
    <property type="term" value="C:mitochondrion"/>
    <property type="evidence" value="ECO:0007669"/>
    <property type="project" value="TreeGrafter"/>
</dbReference>
<dbReference type="OrthoDB" id="74910at2759"/>
<comment type="similarity">
    <text evidence="1">Belongs to the FAH family.</text>
</comment>
<dbReference type="PANTHER" id="PTHR11820:SF7">
    <property type="entry name" value="ACYLPYRUVASE FAHD1, MITOCHONDRIAL"/>
    <property type="match status" value="1"/>
</dbReference>
<protein>
    <submittedName>
        <fullName evidence="4">Probable Fmp41p</fullName>
    </submittedName>
</protein>
<evidence type="ECO:0000313" key="4">
    <source>
        <dbReference type="EMBL" id="SSD61104.1"/>
    </source>
</evidence>
<keyword evidence="2" id="KW-0479">Metal-binding</keyword>
<feature type="domain" description="Fumarylacetoacetase-like C-terminal" evidence="3">
    <location>
        <begin position="13"/>
        <end position="256"/>
    </location>
</feature>